<dbReference type="Gene3D" id="2.160.20.10">
    <property type="entry name" value="Single-stranded right-handed beta-helix, Pectin lyase-like"/>
    <property type="match status" value="1"/>
</dbReference>
<dbReference type="OrthoDB" id="218680at2"/>
<name>A0A0F3IK32_9GAMM</name>
<dbReference type="Proteomes" id="UP000033684">
    <property type="component" value="Unassembled WGS sequence"/>
</dbReference>
<gene>
    <name evidence="1" type="ORF">VZ94_07225</name>
</gene>
<dbReference type="RefSeq" id="WP_045778719.1">
    <property type="nucleotide sequence ID" value="NZ_LAJX01000065.1"/>
</dbReference>
<comment type="caution">
    <text evidence="1">The sequence shown here is derived from an EMBL/GenBank/DDBJ whole genome shotgun (WGS) entry which is preliminary data.</text>
</comment>
<evidence type="ECO:0000313" key="2">
    <source>
        <dbReference type="Proteomes" id="UP000033684"/>
    </source>
</evidence>
<reference evidence="2" key="1">
    <citation type="submission" date="2015-03" db="EMBL/GenBank/DDBJ databases">
        <title>Draft genome sequence of a novel methanotroph (Sn10-6) isolated from flooded ricefield rhizosphere in India.</title>
        <authorList>
            <person name="Pandit P.S."/>
            <person name="Pore S.D."/>
            <person name="Arora P."/>
            <person name="Kapse N.G."/>
            <person name="Dhakephalkar P.K."/>
            <person name="Rahalkar M.C."/>
        </authorList>
    </citation>
    <scope>NUCLEOTIDE SEQUENCE [LARGE SCALE GENOMIC DNA]</scope>
    <source>
        <strain evidence="2">Sn10-6</strain>
    </source>
</reference>
<dbReference type="InterPro" id="IPR011050">
    <property type="entry name" value="Pectin_lyase_fold/virulence"/>
</dbReference>
<evidence type="ECO:0008006" key="3">
    <source>
        <dbReference type="Google" id="ProtNLM"/>
    </source>
</evidence>
<reference evidence="1 2" key="2">
    <citation type="journal article" date="2016" name="Microb. Ecol.">
        <title>Genome Characteristics of a Novel Type I Methanotroph (Sn10-6) Isolated from a Flooded Indian Rice Field.</title>
        <authorList>
            <person name="Rahalkar M.C."/>
            <person name="Pandit P.S."/>
            <person name="Dhakephalkar P.K."/>
            <person name="Pore S."/>
            <person name="Arora P."/>
            <person name="Kapse N."/>
        </authorList>
    </citation>
    <scope>NUCLEOTIDE SEQUENCE [LARGE SCALE GENOMIC DNA]</scope>
    <source>
        <strain evidence="1 2">Sn10-6</strain>
    </source>
</reference>
<proteinExistence type="predicted"/>
<keyword evidence="2" id="KW-1185">Reference proteome</keyword>
<sequence>MFEQGIVTTFDTSENGDAAFVNSEAPNIASKDVKIQVEAGGQLKVADGGRLILAGQTVENAGKITGGKQAQLILVASQDKVYLQPAENDGPFAGLLVEVGSGGKVTNLGEIATRQGNITLAGFAVNQSGRVTATTSVDVNGSIRLLARQGARKEGDALAAFDTNRPDDGGDGSGYASTVTFGKNSQTKIIADADGGSAIDEQAQPLSYLEAVANTIHMESDSAIVANGGKVNFTASSDLENTTEAAKGRIVLDAGAVIDVSGTKHISADISRNVQEMSVQSFELRDSPYQKMAY</sequence>
<dbReference type="InterPro" id="IPR012334">
    <property type="entry name" value="Pectin_lyas_fold"/>
</dbReference>
<evidence type="ECO:0000313" key="1">
    <source>
        <dbReference type="EMBL" id="KJV07046.1"/>
    </source>
</evidence>
<organism evidence="1 2">
    <name type="scientific">Methylocucumis oryzae</name>
    <dbReference type="NCBI Taxonomy" id="1632867"/>
    <lineage>
        <taxon>Bacteria</taxon>
        <taxon>Pseudomonadati</taxon>
        <taxon>Pseudomonadota</taxon>
        <taxon>Gammaproteobacteria</taxon>
        <taxon>Methylococcales</taxon>
        <taxon>Methylococcaceae</taxon>
        <taxon>Methylocucumis</taxon>
    </lineage>
</organism>
<dbReference type="EMBL" id="LAJX01000065">
    <property type="protein sequence ID" value="KJV07046.1"/>
    <property type="molecule type" value="Genomic_DNA"/>
</dbReference>
<dbReference type="AlphaFoldDB" id="A0A0F3IK32"/>
<dbReference type="SUPFAM" id="SSF51126">
    <property type="entry name" value="Pectin lyase-like"/>
    <property type="match status" value="1"/>
</dbReference>
<protein>
    <recommendedName>
        <fullName evidence="3">Filamentous haemagglutinin FhaB/tRNA nuclease CdiA-like TPS domain-containing protein</fullName>
    </recommendedName>
</protein>
<accession>A0A0F3IK32</accession>